<sequence length="91" mass="10027">MGVAPTPPPRPPITTSDAYAHNSHQEIPVAYNDKVVAFLRQPNIMSIVRERCACSSALRDKINAVRVEGAHALARHQNDVQLTCLLRSVLQ</sequence>
<evidence type="ECO:0000313" key="1">
    <source>
        <dbReference type="EMBL" id="KPJ05027.1"/>
    </source>
</evidence>
<organism evidence="1 2">
    <name type="scientific">Papilio xuthus</name>
    <name type="common">Asian swallowtail butterfly</name>
    <dbReference type="NCBI Taxonomy" id="66420"/>
    <lineage>
        <taxon>Eukaryota</taxon>
        <taxon>Metazoa</taxon>
        <taxon>Ecdysozoa</taxon>
        <taxon>Arthropoda</taxon>
        <taxon>Hexapoda</taxon>
        <taxon>Insecta</taxon>
        <taxon>Pterygota</taxon>
        <taxon>Neoptera</taxon>
        <taxon>Endopterygota</taxon>
        <taxon>Lepidoptera</taxon>
        <taxon>Glossata</taxon>
        <taxon>Ditrysia</taxon>
        <taxon>Papilionoidea</taxon>
        <taxon>Papilionidae</taxon>
        <taxon>Papilioninae</taxon>
        <taxon>Papilio</taxon>
    </lineage>
</organism>
<protein>
    <submittedName>
        <fullName evidence="1">E3 ubiquitin-protein ligase HECW2</fullName>
    </submittedName>
</protein>
<keyword evidence="2" id="KW-1185">Reference proteome</keyword>
<dbReference type="STRING" id="66420.A0A194QHP3"/>
<name>A0A194QHP3_PAPXU</name>
<evidence type="ECO:0000313" key="2">
    <source>
        <dbReference type="Proteomes" id="UP000053268"/>
    </source>
</evidence>
<dbReference type="AlphaFoldDB" id="A0A194QHP3"/>
<gene>
    <name evidence="1" type="ORF">RR46_04143</name>
</gene>
<accession>A0A194QHP3</accession>
<proteinExistence type="predicted"/>
<dbReference type="EMBL" id="KQ458793">
    <property type="protein sequence ID" value="KPJ05027.1"/>
    <property type="molecule type" value="Genomic_DNA"/>
</dbReference>
<reference evidence="1 2" key="1">
    <citation type="journal article" date="2015" name="Nat. Commun.">
        <title>Outbred genome sequencing and CRISPR/Cas9 gene editing in butterflies.</title>
        <authorList>
            <person name="Li X."/>
            <person name="Fan D."/>
            <person name="Zhang W."/>
            <person name="Liu G."/>
            <person name="Zhang L."/>
            <person name="Zhao L."/>
            <person name="Fang X."/>
            <person name="Chen L."/>
            <person name="Dong Y."/>
            <person name="Chen Y."/>
            <person name="Ding Y."/>
            <person name="Zhao R."/>
            <person name="Feng M."/>
            <person name="Zhu Y."/>
            <person name="Feng Y."/>
            <person name="Jiang X."/>
            <person name="Zhu D."/>
            <person name="Xiang H."/>
            <person name="Feng X."/>
            <person name="Li S."/>
            <person name="Wang J."/>
            <person name="Zhang G."/>
            <person name="Kronforst M.R."/>
            <person name="Wang W."/>
        </authorList>
    </citation>
    <scope>NUCLEOTIDE SEQUENCE [LARGE SCALE GENOMIC DNA]</scope>
    <source>
        <strain evidence="1">Ya'a_city_454_Px</strain>
        <tissue evidence="1">Whole body</tissue>
    </source>
</reference>
<dbReference type="Proteomes" id="UP000053268">
    <property type="component" value="Unassembled WGS sequence"/>
</dbReference>